<dbReference type="Gene3D" id="3.10.180.10">
    <property type="entry name" value="2,3-Dihydroxybiphenyl 1,2-Dioxygenase, domain 1"/>
    <property type="match status" value="1"/>
</dbReference>
<dbReference type="InterPro" id="IPR029068">
    <property type="entry name" value="Glyas_Bleomycin-R_OHBP_Dase"/>
</dbReference>
<dbReference type="InterPro" id="IPR037523">
    <property type="entry name" value="VOC_core"/>
</dbReference>
<gene>
    <name evidence="2" type="ORF">GCM10011322_18150</name>
</gene>
<dbReference type="InterPro" id="IPR004360">
    <property type="entry name" value="Glyas_Fos-R_dOase_dom"/>
</dbReference>
<dbReference type="Pfam" id="PF00903">
    <property type="entry name" value="Glyoxalase"/>
    <property type="match status" value="1"/>
</dbReference>
<dbReference type="AlphaFoldDB" id="A0A917V3K8"/>
<comment type="caution">
    <text evidence="2">The sequence shown here is derived from an EMBL/GenBank/DDBJ whole genome shotgun (WGS) entry which is preliminary data.</text>
</comment>
<dbReference type="RefSeq" id="WP_188911940.1">
    <property type="nucleotide sequence ID" value="NZ_BMMF01000005.1"/>
</dbReference>
<accession>A0A917V3K8</accession>
<dbReference type="SUPFAM" id="SSF54593">
    <property type="entry name" value="Glyoxalase/Bleomycin resistance protein/Dihydroxybiphenyl dioxygenase"/>
    <property type="match status" value="1"/>
</dbReference>
<evidence type="ECO:0000313" key="2">
    <source>
        <dbReference type="EMBL" id="GGK31889.1"/>
    </source>
</evidence>
<name>A0A917V3K8_9HYPH</name>
<dbReference type="PROSITE" id="PS51819">
    <property type="entry name" value="VOC"/>
    <property type="match status" value="1"/>
</dbReference>
<keyword evidence="3" id="KW-1185">Reference proteome</keyword>
<dbReference type="Proteomes" id="UP000600449">
    <property type="component" value="Unassembled WGS sequence"/>
</dbReference>
<sequence>MTDEAPTAARPQAPVELAITFLYYRDLPRAIAFYEEVMGFTLAIDQGWSKIYRIAGSAHVGLVDETRGMHRAADTKPVQLCIRVPDVDAWHAWAAANGVAGLTAPKDSTALGIRAFVFDDPEGYQIEVQTALASA</sequence>
<evidence type="ECO:0000313" key="3">
    <source>
        <dbReference type="Proteomes" id="UP000600449"/>
    </source>
</evidence>
<reference evidence="2 3" key="1">
    <citation type="journal article" date="2014" name="Int. J. Syst. Evol. Microbiol.">
        <title>Complete genome sequence of Corynebacterium casei LMG S-19264T (=DSM 44701T), isolated from a smear-ripened cheese.</title>
        <authorList>
            <consortium name="US DOE Joint Genome Institute (JGI-PGF)"/>
            <person name="Walter F."/>
            <person name="Albersmeier A."/>
            <person name="Kalinowski J."/>
            <person name="Ruckert C."/>
        </authorList>
    </citation>
    <scope>NUCLEOTIDE SEQUENCE [LARGE SCALE GENOMIC DNA]</scope>
    <source>
        <strain evidence="2 3">CGMCC 1.9161</strain>
    </source>
</reference>
<dbReference type="EMBL" id="BMMF01000005">
    <property type="protein sequence ID" value="GGK31889.1"/>
    <property type="molecule type" value="Genomic_DNA"/>
</dbReference>
<dbReference type="CDD" id="cd06587">
    <property type="entry name" value="VOC"/>
    <property type="match status" value="1"/>
</dbReference>
<evidence type="ECO:0000259" key="1">
    <source>
        <dbReference type="PROSITE" id="PS51819"/>
    </source>
</evidence>
<feature type="domain" description="VOC" evidence="1">
    <location>
        <begin position="16"/>
        <end position="131"/>
    </location>
</feature>
<organism evidence="2 3">
    <name type="scientific">Salinarimonas ramus</name>
    <dbReference type="NCBI Taxonomy" id="690164"/>
    <lineage>
        <taxon>Bacteria</taxon>
        <taxon>Pseudomonadati</taxon>
        <taxon>Pseudomonadota</taxon>
        <taxon>Alphaproteobacteria</taxon>
        <taxon>Hyphomicrobiales</taxon>
        <taxon>Salinarimonadaceae</taxon>
        <taxon>Salinarimonas</taxon>
    </lineage>
</organism>
<protein>
    <recommendedName>
        <fullName evidence="1">VOC domain-containing protein</fullName>
    </recommendedName>
</protein>
<proteinExistence type="predicted"/>